<dbReference type="AlphaFoldDB" id="A0A2B5PTL1"/>
<accession>A0A2B5PTL1</accession>
<organism evidence="1 2">
    <name type="scientific">Bacillus pseudomycoides</name>
    <dbReference type="NCBI Taxonomy" id="64104"/>
    <lineage>
        <taxon>Bacteria</taxon>
        <taxon>Bacillati</taxon>
        <taxon>Bacillota</taxon>
        <taxon>Bacilli</taxon>
        <taxon>Bacillales</taxon>
        <taxon>Bacillaceae</taxon>
        <taxon>Bacillus</taxon>
        <taxon>Bacillus cereus group</taxon>
    </lineage>
</organism>
<comment type="caution">
    <text evidence="1">The sequence shown here is derived from an EMBL/GenBank/DDBJ whole genome shotgun (WGS) entry which is preliminary data.</text>
</comment>
<evidence type="ECO:0000313" key="2">
    <source>
        <dbReference type="Proteomes" id="UP000219775"/>
    </source>
</evidence>
<proteinExistence type="predicted"/>
<dbReference type="Proteomes" id="UP000219775">
    <property type="component" value="Unassembled WGS sequence"/>
</dbReference>
<dbReference type="EMBL" id="NUDP01000159">
    <property type="protein sequence ID" value="PEM62693.1"/>
    <property type="molecule type" value="Genomic_DNA"/>
</dbReference>
<dbReference type="InterPro" id="IPR030392">
    <property type="entry name" value="S74_ICA"/>
</dbReference>
<name>A0A2B5PTL1_9BACI</name>
<protein>
    <submittedName>
        <fullName evidence="1">Endopeptidase</fullName>
    </submittedName>
</protein>
<reference evidence="1 2" key="1">
    <citation type="submission" date="2017-09" db="EMBL/GenBank/DDBJ databases">
        <title>Large-scale bioinformatics analysis of Bacillus genomes uncovers conserved roles of natural products in bacterial physiology.</title>
        <authorList>
            <consortium name="Agbiome Team Llc"/>
            <person name="Bleich R.M."/>
            <person name="Grubbs K.J."/>
            <person name="Santa Maria K.C."/>
            <person name="Allen S.E."/>
            <person name="Farag S."/>
            <person name="Shank E.A."/>
            <person name="Bowers A."/>
        </authorList>
    </citation>
    <scope>NUCLEOTIDE SEQUENCE [LARGE SCALE GENOMIC DNA]</scope>
    <source>
        <strain evidence="1 2">AFS009893</strain>
    </source>
</reference>
<feature type="non-terminal residue" evidence="1">
    <location>
        <position position="264"/>
    </location>
</feature>
<sequence>MFLGYYINSRKEMQPTIFLGGNDDITASQGAVAVYQQSDSYPKAGGIGITRGYISGSKTDLYFPANIYFDQNGKMVIKAEESLNIDALYSYMNFSAATDFAAKSKKNLMLEATEENMHFTAGKGFLFHQNGKRIFSVKTSSSGDTDLVLQYSLLRNSNSANGYLQVMSGTGSFYGGILAADFKVSSKKKYKTNIRDIAFSALDKIMNWDIKQYNLKTDMAKLYDMRMNRNEGEPPITTDAIPTHYGLVIPNEEEETGVGLYGML</sequence>
<dbReference type="PROSITE" id="PS51688">
    <property type="entry name" value="ICA"/>
    <property type="match status" value="1"/>
</dbReference>
<evidence type="ECO:0000313" key="1">
    <source>
        <dbReference type="EMBL" id="PEM62693.1"/>
    </source>
</evidence>
<gene>
    <name evidence="1" type="ORF">CN613_27715</name>
</gene>